<proteinExistence type="predicted"/>
<keyword evidence="3" id="KW-1185">Reference proteome</keyword>
<dbReference type="EMBL" id="VLKT01000027">
    <property type="protein sequence ID" value="TWI32982.1"/>
    <property type="molecule type" value="Genomic_DNA"/>
</dbReference>
<gene>
    <name evidence="2" type="ORF">IQ26_04190</name>
</gene>
<organism evidence="2 3">
    <name type="scientific">Mesorhizobium tianshanense</name>
    <dbReference type="NCBI Taxonomy" id="39844"/>
    <lineage>
        <taxon>Bacteria</taxon>
        <taxon>Pseudomonadati</taxon>
        <taxon>Pseudomonadota</taxon>
        <taxon>Alphaproteobacteria</taxon>
        <taxon>Hyphomicrobiales</taxon>
        <taxon>Phyllobacteriaceae</taxon>
        <taxon>Mesorhizobium</taxon>
    </lineage>
</organism>
<dbReference type="Proteomes" id="UP000317122">
    <property type="component" value="Unassembled WGS sequence"/>
</dbReference>
<sequence length="185" mass="18964">RCCAASTSGSGEGFDPLHGSNGSAGAPALRSCVAGASGTSWRHKPPAARMVPGASATAQRSPLPCRTLSSQASASLSSPLPMPHNQPNRLVRARTQGGVGGEEPQGSPLSRFQASVPSLKPAKWMPATLLLGRNEILDLPRNQPGLERDTPGKLGCGGARSAHRPVEPVGYRAEDSAVVDSDDAA</sequence>
<name>A0A562NL94_9HYPH</name>
<feature type="region of interest" description="Disordered" evidence="1">
    <location>
        <begin position="140"/>
        <end position="185"/>
    </location>
</feature>
<evidence type="ECO:0000313" key="2">
    <source>
        <dbReference type="EMBL" id="TWI32982.1"/>
    </source>
</evidence>
<protein>
    <submittedName>
        <fullName evidence="2">Uncharacterized protein</fullName>
    </submittedName>
</protein>
<reference evidence="2 3" key="1">
    <citation type="journal article" date="2015" name="Stand. Genomic Sci.">
        <title>Genomic Encyclopedia of Bacterial and Archaeal Type Strains, Phase III: the genomes of soil and plant-associated and newly described type strains.</title>
        <authorList>
            <person name="Whitman W.B."/>
            <person name="Woyke T."/>
            <person name="Klenk H.P."/>
            <person name="Zhou Y."/>
            <person name="Lilburn T.G."/>
            <person name="Beck B.J."/>
            <person name="De Vos P."/>
            <person name="Vandamme P."/>
            <person name="Eisen J.A."/>
            <person name="Garrity G."/>
            <person name="Hugenholtz P."/>
            <person name="Kyrpides N.C."/>
        </authorList>
    </citation>
    <scope>NUCLEOTIDE SEQUENCE [LARGE SCALE GENOMIC DNA]</scope>
    <source>
        <strain evidence="2 3">CGMCC 1.2546</strain>
    </source>
</reference>
<feature type="compositionally biased region" description="Low complexity" evidence="1">
    <location>
        <begin position="68"/>
        <end position="79"/>
    </location>
</feature>
<comment type="caution">
    <text evidence="2">The sequence shown here is derived from an EMBL/GenBank/DDBJ whole genome shotgun (WGS) entry which is preliminary data.</text>
</comment>
<evidence type="ECO:0000313" key="3">
    <source>
        <dbReference type="Proteomes" id="UP000317122"/>
    </source>
</evidence>
<feature type="non-terminal residue" evidence="2">
    <location>
        <position position="1"/>
    </location>
</feature>
<feature type="region of interest" description="Disordered" evidence="1">
    <location>
        <begin position="1"/>
        <end position="114"/>
    </location>
</feature>
<dbReference type="AlphaFoldDB" id="A0A562NL94"/>
<accession>A0A562NL94</accession>
<evidence type="ECO:0000256" key="1">
    <source>
        <dbReference type="SAM" id="MobiDB-lite"/>
    </source>
</evidence>